<sequence length="282" mass="31032">MPRDRRNKRKRAKTQRQHSDRIIDLTQAKSTIYHNVGNSPHNPIILGEPVVPIEIDFSSNEEDPLDFIVESSGCPQSSPSWKGRGQVLSCNYSRGSSRNIVDDMLTNTSEQFTLSPSELRMSAVTPNRPESQINPRNQSSLDETGQLSFNIRYCNGTGSPGESITGKESIYQPVSPTSPIQESDQLNPPVQSPINATLTKSASGAMHSQHFDTLSHCQTDIVMLEANGGLSVGRSELGVQCLITAKESREQSPVPRWSLKSVHANTTPFDQLFESMTHSGNL</sequence>
<name>A0A4Y7QIP2_9AGAM</name>
<accession>A0A4Y7QIP2</accession>
<evidence type="ECO:0000313" key="2">
    <source>
        <dbReference type="EMBL" id="TDL27493.1"/>
    </source>
</evidence>
<feature type="region of interest" description="Disordered" evidence="1">
    <location>
        <begin position="162"/>
        <end position="187"/>
    </location>
</feature>
<keyword evidence="3" id="KW-1185">Reference proteome</keyword>
<dbReference type="EMBL" id="ML170159">
    <property type="protein sequence ID" value="TDL27493.1"/>
    <property type="molecule type" value="Genomic_DNA"/>
</dbReference>
<gene>
    <name evidence="2" type="ORF">BD410DRAFT_423383</name>
</gene>
<proteinExistence type="predicted"/>
<evidence type="ECO:0000256" key="1">
    <source>
        <dbReference type="SAM" id="MobiDB-lite"/>
    </source>
</evidence>
<protein>
    <submittedName>
        <fullName evidence="2">Uncharacterized protein</fullName>
    </submittedName>
</protein>
<feature type="compositionally biased region" description="Polar residues" evidence="1">
    <location>
        <begin position="172"/>
        <end position="187"/>
    </location>
</feature>
<dbReference type="Proteomes" id="UP000294933">
    <property type="component" value="Unassembled WGS sequence"/>
</dbReference>
<dbReference type="VEuPathDB" id="FungiDB:BD410DRAFT_423383"/>
<dbReference type="AlphaFoldDB" id="A0A4Y7QIP2"/>
<organism evidence="2 3">
    <name type="scientific">Rickenella mellea</name>
    <dbReference type="NCBI Taxonomy" id="50990"/>
    <lineage>
        <taxon>Eukaryota</taxon>
        <taxon>Fungi</taxon>
        <taxon>Dikarya</taxon>
        <taxon>Basidiomycota</taxon>
        <taxon>Agaricomycotina</taxon>
        <taxon>Agaricomycetes</taxon>
        <taxon>Hymenochaetales</taxon>
        <taxon>Rickenellaceae</taxon>
        <taxon>Rickenella</taxon>
    </lineage>
</organism>
<evidence type="ECO:0000313" key="3">
    <source>
        <dbReference type="Proteomes" id="UP000294933"/>
    </source>
</evidence>
<reference evidence="2 3" key="1">
    <citation type="submission" date="2018-06" db="EMBL/GenBank/DDBJ databases">
        <title>A transcriptomic atlas of mushroom development highlights an independent origin of complex multicellularity.</title>
        <authorList>
            <consortium name="DOE Joint Genome Institute"/>
            <person name="Krizsan K."/>
            <person name="Almasi E."/>
            <person name="Merenyi Z."/>
            <person name="Sahu N."/>
            <person name="Viragh M."/>
            <person name="Koszo T."/>
            <person name="Mondo S."/>
            <person name="Kiss B."/>
            <person name="Balint B."/>
            <person name="Kues U."/>
            <person name="Barry K."/>
            <person name="Hegedus J.C."/>
            <person name="Henrissat B."/>
            <person name="Johnson J."/>
            <person name="Lipzen A."/>
            <person name="Ohm R."/>
            <person name="Nagy I."/>
            <person name="Pangilinan J."/>
            <person name="Yan J."/>
            <person name="Xiong Y."/>
            <person name="Grigoriev I.V."/>
            <person name="Hibbett D.S."/>
            <person name="Nagy L.G."/>
        </authorList>
    </citation>
    <scope>NUCLEOTIDE SEQUENCE [LARGE SCALE GENOMIC DNA]</scope>
    <source>
        <strain evidence="2 3">SZMC22713</strain>
    </source>
</reference>